<dbReference type="KEGG" id="mcub:MCBB_0163"/>
<keyword evidence="2 5" id="KW-0812">Transmembrane</keyword>
<dbReference type="InterPro" id="IPR000537">
    <property type="entry name" value="UbiA_prenyltransferase"/>
</dbReference>
<dbReference type="PANTHER" id="PTHR11048:SF5">
    <property type="entry name" value="DECAPRENYL-PHOSPHATE PHOSPHORIBOSYLTRANSFERASE"/>
    <property type="match status" value="1"/>
</dbReference>
<evidence type="ECO:0000256" key="5">
    <source>
        <dbReference type="SAM" id="Phobius"/>
    </source>
</evidence>
<accession>A0A1D3KZC8</accession>
<evidence type="ECO:0000313" key="7">
    <source>
        <dbReference type="Proteomes" id="UP000094707"/>
    </source>
</evidence>
<dbReference type="Proteomes" id="UP000094707">
    <property type="component" value="Chromosome I"/>
</dbReference>
<evidence type="ECO:0000313" key="6">
    <source>
        <dbReference type="EMBL" id="SCG84751.1"/>
    </source>
</evidence>
<dbReference type="AlphaFoldDB" id="A0A1D3KZC8"/>
<dbReference type="GO" id="GO:0009247">
    <property type="term" value="P:glycolipid biosynthetic process"/>
    <property type="evidence" value="ECO:0007669"/>
    <property type="project" value="TreeGrafter"/>
</dbReference>
<feature type="transmembrane region" description="Helical" evidence="5">
    <location>
        <begin position="103"/>
        <end position="124"/>
    </location>
</feature>
<feature type="transmembrane region" description="Helical" evidence="5">
    <location>
        <begin position="36"/>
        <end position="53"/>
    </location>
</feature>
<gene>
    <name evidence="6" type="ORF">MCBB_0163</name>
</gene>
<dbReference type="GO" id="GO:0016757">
    <property type="term" value="F:glycosyltransferase activity"/>
    <property type="evidence" value="ECO:0007669"/>
    <property type="project" value="UniProtKB-KW"/>
</dbReference>
<sequence>MCNLRNVSKELILGLKNRIGDEMFKDILISMRPKQWYKNLVIFIGIVFSLNLLNFNLWISVVSAFVTFCLLSGSIYIINDCLDVEKDRNHPKKSKRPLASGRLKTSHALLFSGIAVVAALLLAFTVNLSLLLVSLAFFGLILIYSLFLKELILVDILVISTGFVLRAVAGCVAIGVFVSPWLIICTFLMALFLALVKRRHELILLKDKAGSHRKILEGYSREMLDQMTNITTAALVMSYSLYTFFAQNIYIMLTIPLAFYGVFRYLFLVHNDGMGGEPEMIFRDSGMVISMTLWVVLVIGVLYFNKLGFTGVLK</sequence>
<evidence type="ECO:0000256" key="4">
    <source>
        <dbReference type="ARBA" id="ARBA00023136"/>
    </source>
</evidence>
<keyword evidence="6" id="KW-0808">Transferase</keyword>
<dbReference type="InterPro" id="IPR044878">
    <property type="entry name" value="UbiA_sf"/>
</dbReference>
<dbReference type="PATRIC" id="fig|129848.4.peg.170"/>
<reference evidence="6 7" key="1">
    <citation type="submission" date="2016-08" db="EMBL/GenBank/DDBJ databases">
        <authorList>
            <person name="Seilhamer J.J."/>
        </authorList>
    </citation>
    <scope>NUCLEOTIDE SEQUENCE [LARGE SCALE GENOMIC DNA]</scope>
    <source>
        <strain evidence="6">Buetzberg</strain>
    </source>
</reference>
<keyword evidence="6" id="KW-0328">Glycosyltransferase</keyword>
<comment type="subcellular location">
    <subcellularLocation>
        <location evidence="1">Cell membrane</location>
        <topology evidence="1">Multi-pass membrane protein</topology>
    </subcellularLocation>
</comment>
<dbReference type="PANTHER" id="PTHR11048">
    <property type="entry name" value="PRENYLTRANSFERASES"/>
    <property type="match status" value="1"/>
</dbReference>
<name>A0A1D3KZC8_9EURY</name>
<evidence type="ECO:0000256" key="1">
    <source>
        <dbReference type="ARBA" id="ARBA00004651"/>
    </source>
</evidence>
<dbReference type="Gene3D" id="1.10.357.140">
    <property type="entry name" value="UbiA prenyltransferase"/>
    <property type="match status" value="1"/>
</dbReference>
<evidence type="ECO:0000256" key="3">
    <source>
        <dbReference type="ARBA" id="ARBA00022989"/>
    </source>
</evidence>
<dbReference type="EC" id="2.4.2.45" evidence="6"/>
<dbReference type="Pfam" id="PF01040">
    <property type="entry name" value="UbiA"/>
    <property type="match status" value="1"/>
</dbReference>
<dbReference type="NCBIfam" id="NF008977">
    <property type="entry name" value="PRK12324.1-2"/>
    <property type="match status" value="1"/>
</dbReference>
<organism evidence="6 7">
    <name type="scientific">Methanobacterium congolense</name>
    <dbReference type="NCBI Taxonomy" id="118062"/>
    <lineage>
        <taxon>Archaea</taxon>
        <taxon>Methanobacteriati</taxon>
        <taxon>Methanobacteriota</taxon>
        <taxon>Methanomada group</taxon>
        <taxon>Methanobacteria</taxon>
        <taxon>Methanobacteriales</taxon>
        <taxon>Methanobacteriaceae</taxon>
        <taxon>Methanobacterium</taxon>
    </lineage>
</organism>
<proteinExistence type="predicted"/>
<evidence type="ECO:0000256" key="2">
    <source>
        <dbReference type="ARBA" id="ARBA00022692"/>
    </source>
</evidence>
<protein>
    <submittedName>
        <fullName evidence="6">Decaprenyl-phosphate phosphoribosyltransferase</fullName>
        <ecNumber evidence="6">2.4.2.45</ecNumber>
    </submittedName>
</protein>
<dbReference type="CDD" id="cd13963">
    <property type="entry name" value="PT_UbiA_2"/>
    <property type="match status" value="1"/>
</dbReference>
<keyword evidence="4 5" id="KW-0472">Membrane</keyword>
<dbReference type="GO" id="GO:0016765">
    <property type="term" value="F:transferase activity, transferring alkyl or aryl (other than methyl) groups"/>
    <property type="evidence" value="ECO:0007669"/>
    <property type="project" value="InterPro"/>
</dbReference>
<feature type="transmembrane region" description="Helical" evidence="5">
    <location>
        <begin position="175"/>
        <end position="196"/>
    </location>
</feature>
<keyword evidence="7" id="KW-1185">Reference proteome</keyword>
<dbReference type="GO" id="GO:0005886">
    <property type="term" value="C:plasma membrane"/>
    <property type="evidence" value="ECO:0007669"/>
    <property type="project" value="UniProtKB-SubCell"/>
</dbReference>
<dbReference type="STRING" id="118062.MCBB_0163"/>
<feature type="transmembrane region" description="Helical" evidence="5">
    <location>
        <begin position="248"/>
        <end position="267"/>
    </location>
</feature>
<keyword evidence="3 5" id="KW-1133">Transmembrane helix</keyword>
<dbReference type="InterPro" id="IPR039653">
    <property type="entry name" value="Prenyltransferase"/>
</dbReference>
<feature type="transmembrane region" description="Helical" evidence="5">
    <location>
        <begin position="287"/>
        <end position="304"/>
    </location>
</feature>
<dbReference type="EMBL" id="LT607756">
    <property type="protein sequence ID" value="SCG84751.1"/>
    <property type="molecule type" value="Genomic_DNA"/>
</dbReference>